<dbReference type="EMBL" id="FO681348">
    <property type="protein sequence ID" value="CCV66682.1"/>
    <property type="molecule type" value="Genomic_DNA"/>
</dbReference>
<dbReference type="RefSeq" id="WP_030005532.1">
    <property type="nucleotide sequence ID" value="NC_022549.1"/>
</dbReference>
<dbReference type="InterPro" id="IPR014922">
    <property type="entry name" value="YdhG-like"/>
</dbReference>
<feature type="domain" description="YdhG-like" evidence="1">
    <location>
        <begin position="25"/>
        <end position="121"/>
    </location>
</feature>
<dbReference type="Pfam" id="PF08818">
    <property type="entry name" value="DUF1801"/>
    <property type="match status" value="1"/>
</dbReference>
<dbReference type="Gene3D" id="3.90.1150.200">
    <property type="match status" value="1"/>
</dbReference>
<accession>U4KQ68</accession>
<dbReference type="KEGG" id="abra:BN85316610"/>
<dbReference type="HOGENOM" id="CLU_130420_0_0_14"/>
<sequence length="137" mass="15620">MKLNDDVLGYLNTLDPKRKQDMVVLMELTHQITGYDPTLVGTILYFGHLTYKYKTGRSGVMPLVGISSRKQAITIYMSYDINQYEDLNLLGKYQTGKGCLYIKKTEDVSLDVLEELMRKAIKDTLALDFITVNEVNV</sequence>
<evidence type="ECO:0000313" key="2">
    <source>
        <dbReference type="EMBL" id="CCV66682.1"/>
    </source>
</evidence>
<proteinExistence type="predicted"/>
<dbReference type="OrthoDB" id="5951444at2"/>
<dbReference type="STRING" id="61635.BN85316610"/>
<gene>
    <name evidence="2" type="ORF">BN85316610</name>
</gene>
<dbReference type="SUPFAM" id="SSF159888">
    <property type="entry name" value="YdhG-like"/>
    <property type="match status" value="1"/>
</dbReference>
<evidence type="ECO:0000313" key="3">
    <source>
        <dbReference type="Proteomes" id="UP000032737"/>
    </source>
</evidence>
<dbReference type="Proteomes" id="UP000032737">
    <property type="component" value="Chromosome"/>
</dbReference>
<protein>
    <recommendedName>
        <fullName evidence="1">YdhG-like domain-containing protein</fullName>
    </recommendedName>
</protein>
<organism evidence="2 3">
    <name type="scientific">Acholeplasma brassicae</name>
    <dbReference type="NCBI Taxonomy" id="61635"/>
    <lineage>
        <taxon>Bacteria</taxon>
        <taxon>Bacillati</taxon>
        <taxon>Mycoplasmatota</taxon>
        <taxon>Mollicutes</taxon>
        <taxon>Acholeplasmatales</taxon>
        <taxon>Acholeplasmataceae</taxon>
        <taxon>Acholeplasma</taxon>
    </lineage>
</organism>
<dbReference type="AlphaFoldDB" id="U4KQ68"/>
<reference evidence="2 3" key="1">
    <citation type="journal article" date="2013" name="J. Mol. Microbiol. Biotechnol.">
        <title>Analysis of the Complete Genomes of Acholeplasma brassicae , A. palmae and A. laidlawii and Their Comparison to the Obligate Parasites from ' Candidatus Phytoplasma'.</title>
        <authorList>
            <person name="Kube M."/>
            <person name="Siewert C."/>
            <person name="Migdoll A.M."/>
            <person name="Duduk B."/>
            <person name="Holz S."/>
            <person name="Rabus R."/>
            <person name="Seemuller E."/>
            <person name="Mitrovic J."/>
            <person name="Muller I."/>
            <person name="Buttner C."/>
            <person name="Reinhardt R."/>
        </authorList>
    </citation>
    <scope>NUCLEOTIDE SEQUENCE [LARGE SCALE GENOMIC DNA]</scope>
    <source>
        <strain evidence="3">0502</strain>
    </source>
</reference>
<evidence type="ECO:0000259" key="1">
    <source>
        <dbReference type="Pfam" id="PF08818"/>
    </source>
</evidence>
<name>U4KQ68_9MOLU</name>
<keyword evidence="3" id="KW-1185">Reference proteome</keyword>